<evidence type="ECO:0000256" key="3">
    <source>
        <dbReference type="ARBA" id="ARBA00016337"/>
    </source>
</evidence>
<dbReference type="FunCoup" id="Q7UWR8">
    <property type="interactions" value="76"/>
</dbReference>
<keyword evidence="7" id="KW-0274">FAD</keyword>
<dbReference type="SUPFAM" id="SSF143631">
    <property type="entry name" value="ApbE-like"/>
    <property type="match status" value="1"/>
</dbReference>
<keyword evidence="12" id="KW-0449">Lipoprotein</keyword>
<dbReference type="STRING" id="243090.RB1839"/>
<organism evidence="12 13">
    <name type="scientific">Rhodopirellula baltica (strain DSM 10527 / NCIMB 13988 / SH1)</name>
    <dbReference type="NCBI Taxonomy" id="243090"/>
    <lineage>
        <taxon>Bacteria</taxon>
        <taxon>Pseudomonadati</taxon>
        <taxon>Planctomycetota</taxon>
        <taxon>Planctomycetia</taxon>
        <taxon>Pirellulales</taxon>
        <taxon>Pirellulaceae</taxon>
        <taxon>Rhodopirellula</taxon>
    </lineage>
</organism>
<dbReference type="EnsemblBacteria" id="CAD72294">
    <property type="protein sequence ID" value="CAD72294"/>
    <property type="gene ID" value="RB1839"/>
</dbReference>
<dbReference type="KEGG" id="rba:RB1839"/>
<dbReference type="InterPro" id="IPR003374">
    <property type="entry name" value="ApbE-like_sf"/>
</dbReference>
<keyword evidence="11" id="KW-0812">Transmembrane</keyword>
<dbReference type="eggNOG" id="COG1477">
    <property type="taxonomic scope" value="Bacteria"/>
</dbReference>
<comment type="cofactor">
    <cofactor evidence="1">
        <name>Mg(2+)</name>
        <dbReference type="ChEBI" id="CHEBI:18420"/>
    </cofactor>
</comment>
<evidence type="ECO:0000256" key="2">
    <source>
        <dbReference type="ARBA" id="ARBA00011955"/>
    </source>
</evidence>
<sequence>MQLRASVAYEIDATESLSRLRVSHRPSLSVSMHLCGQPRPSVVRFHVGNRGPFGCLPDCQCKRLHSGWSLISLAEPLTQHGLIAERILRSGLQLQPNANLSMRIHSSVVAFFGSWFLAACCWAATAHAADPLTFRGATMGTTYMVKVHSPPEQPEWASETETAIDRELRLVNDQMSTYLKSSELSQFNASESTDWFDVSADTARVVAAALQLSEKTDGAFDVTVGPLVDRWSFGAGERKNDVPSESELDELKKSVGYQHLEARLDPPALKKDIANLRVDLSSIAKGHGVDRIVDLLAGRDAENVFVEIGGEVRVTGDKSGKSWKVGIQRPDAGGQELMVAHKIRDAAMATSGDYRNFFEVDQQRYSHTIDPRTGRPVTNGLASVSVITDSCMLADGWATALNVVGREEAMRLASENDLSVLIVQRLSDRLVSSGTGELAEYADVDVPSDVSVADDAAKKSEKAEAKTFAQRMAPVLLMTGITFGAVLLAMAVGVIFGRQAISGSCGGLNAKVDEDGVSRCTMCSTPSEACQELRDKMAEQ</sequence>
<dbReference type="GO" id="GO:0046872">
    <property type="term" value="F:metal ion binding"/>
    <property type="evidence" value="ECO:0007669"/>
    <property type="project" value="UniProtKB-KW"/>
</dbReference>
<proteinExistence type="predicted"/>
<name>Q7UWR8_RHOBA</name>
<keyword evidence="5" id="KW-0808">Transferase</keyword>
<keyword evidence="4" id="KW-0285">Flavoprotein</keyword>
<evidence type="ECO:0000256" key="10">
    <source>
        <dbReference type="ARBA" id="ARBA00048540"/>
    </source>
</evidence>
<keyword evidence="11" id="KW-0472">Membrane</keyword>
<dbReference type="GO" id="GO:0016740">
    <property type="term" value="F:transferase activity"/>
    <property type="evidence" value="ECO:0000318"/>
    <property type="project" value="GO_Central"/>
</dbReference>
<dbReference type="InterPro" id="IPR007495">
    <property type="entry name" value="NqrM"/>
</dbReference>
<dbReference type="EC" id="2.7.1.180" evidence="2"/>
<evidence type="ECO:0000256" key="5">
    <source>
        <dbReference type="ARBA" id="ARBA00022679"/>
    </source>
</evidence>
<keyword evidence="13" id="KW-1185">Reference proteome</keyword>
<dbReference type="OrthoDB" id="9778595at2"/>
<accession>Q7UWR8</accession>
<feature type="transmembrane region" description="Helical" evidence="11">
    <location>
        <begin position="475"/>
        <end position="496"/>
    </location>
</feature>
<evidence type="ECO:0000313" key="13">
    <source>
        <dbReference type="Proteomes" id="UP000001025"/>
    </source>
</evidence>
<dbReference type="EMBL" id="BX294135">
    <property type="protein sequence ID" value="CAD72294.1"/>
    <property type="molecule type" value="Genomic_DNA"/>
</dbReference>
<dbReference type="Pfam" id="PF04400">
    <property type="entry name" value="NqrM"/>
    <property type="match status" value="1"/>
</dbReference>
<gene>
    <name evidence="12" type="primary">apbE</name>
    <name evidence="12" type="ordered locus">RB1839</name>
</gene>
<keyword evidence="6" id="KW-0479">Metal-binding</keyword>
<evidence type="ECO:0000256" key="6">
    <source>
        <dbReference type="ARBA" id="ARBA00022723"/>
    </source>
</evidence>
<evidence type="ECO:0000256" key="8">
    <source>
        <dbReference type="ARBA" id="ARBA00022842"/>
    </source>
</evidence>
<dbReference type="Proteomes" id="UP000001025">
    <property type="component" value="Chromosome"/>
</dbReference>
<dbReference type="HOGENOM" id="CLU_504191_0_0_0"/>
<evidence type="ECO:0000256" key="7">
    <source>
        <dbReference type="ARBA" id="ARBA00022827"/>
    </source>
</evidence>
<evidence type="ECO:0000256" key="1">
    <source>
        <dbReference type="ARBA" id="ARBA00001946"/>
    </source>
</evidence>
<keyword evidence="11" id="KW-1133">Transmembrane helix</keyword>
<evidence type="ECO:0000256" key="9">
    <source>
        <dbReference type="ARBA" id="ARBA00031306"/>
    </source>
</evidence>
<keyword evidence="8" id="KW-0460">Magnesium</keyword>
<dbReference type="Pfam" id="PF02424">
    <property type="entry name" value="ApbE"/>
    <property type="match status" value="1"/>
</dbReference>
<dbReference type="Gene3D" id="3.10.520.10">
    <property type="entry name" value="ApbE-like domains"/>
    <property type="match status" value="1"/>
</dbReference>
<dbReference type="InterPro" id="IPR024932">
    <property type="entry name" value="ApbE"/>
</dbReference>
<dbReference type="eggNOG" id="COG2991">
    <property type="taxonomic scope" value="Bacteria"/>
</dbReference>
<dbReference type="PANTHER" id="PTHR30040">
    <property type="entry name" value="THIAMINE BIOSYNTHESIS LIPOPROTEIN APBE"/>
    <property type="match status" value="1"/>
</dbReference>
<dbReference type="PANTHER" id="PTHR30040:SF2">
    <property type="entry name" value="FAD:PROTEIN FMN TRANSFERASE"/>
    <property type="match status" value="1"/>
</dbReference>
<evidence type="ECO:0000256" key="4">
    <source>
        <dbReference type="ARBA" id="ARBA00022630"/>
    </source>
</evidence>
<evidence type="ECO:0000313" key="12">
    <source>
        <dbReference type="EMBL" id="CAD72294.1"/>
    </source>
</evidence>
<comment type="catalytic activity">
    <reaction evidence="10">
        <text>L-threonyl-[protein] + FAD = FMN-L-threonyl-[protein] + AMP + H(+)</text>
        <dbReference type="Rhea" id="RHEA:36847"/>
        <dbReference type="Rhea" id="RHEA-COMP:11060"/>
        <dbReference type="Rhea" id="RHEA-COMP:11061"/>
        <dbReference type="ChEBI" id="CHEBI:15378"/>
        <dbReference type="ChEBI" id="CHEBI:30013"/>
        <dbReference type="ChEBI" id="CHEBI:57692"/>
        <dbReference type="ChEBI" id="CHEBI:74257"/>
        <dbReference type="ChEBI" id="CHEBI:456215"/>
        <dbReference type="EC" id="2.7.1.180"/>
    </reaction>
</comment>
<dbReference type="InParanoid" id="Q7UWR8"/>
<evidence type="ECO:0000256" key="11">
    <source>
        <dbReference type="SAM" id="Phobius"/>
    </source>
</evidence>
<dbReference type="PATRIC" id="fig|243090.15.peg.846"/>
<reference evidence="12 13" key="1">
    <citation type="journal article" date="2003" name="Proc. Natl. Acad. Sci. U.S.A.">
        <title>Complete genome sequence of the marine planctomycete Pirellula sp. strain 1.</title>
        <authorList>
            <person name="Gloeckner F.O."/>
            <person name="Kube M."/>
            <person name="Bauer M."/>
            <person name="Teeling H."/>
            <person name="Lombardot T."/>
            <person name="Ludwig W."/>
            <person name="Gade D."/>
            <person name="Beck A."/>
            <person name="Borzym K."/>
            <person name="Heitmann K."/>
            <person name="Rabus R."/>
            <person name="Schlesner H."/>
            <person name="Amann R."/>
            <person name="Reinhardt R."/>
        </authorList>
    </citation>
    <scope>NUCLEOTIDE SEQUENCE [LARGE SCALE GENOMIC DNA]</scope>
    <source>
        <strain evidence="13">DSM 10527 / NCIMB 13988 / SH1</strain>
    </source>
</reference>
<dbReference type="AlphaFoldDB" id="Q7UWR8"/>
<protein>
    <recommendedName>
        <fullName evidence="3">FAD:protein FMN transferase</fullName>
        <ecNumber evidence="2">2.7.1.180</ecNumber>
    </recommendedName>
    <alternativeName>
        <fullName evidence="9">Flavin transferase</fullName>
    </alternativeName>
</protein>